<reference evidence="3" key="1">
    <citation type="submission" date="2017-09" db="EMBL/GenBank/DDBJ databases">
        <title>Depth-based differentiation of microbial function through sediment-hosted aquifers and enrichment of novel symbionts in the deep terrestrial subsurface.</title>
        <authorList>
            <person name="Probst A.J."/>
            <person name="Ladd B."/>
            <person name="Jarett J.K."/>
            <person name="Geller-Mcgrath D.E."/>
            <person name="Sieber C.M.K."/>
            <person name="Emerson J.B."/>
            <person name="Anantharaman K."/>
            <person name="Thomas B.C."/>
            <person name="Malmstrom R."/>
            <person name="Stieglmeier M."/>
            <person name="Klingl A."/>
            <person name="Woyke T."/>
            <person name="Ryan C.M."/>
            <person name="Banfield J.F."/>
        </authorList>
    </citation>
    <scope>NUCLEOTIDE SEQUENCE [LARGE SCALE GENOMIC DNA]</scope>
</reference>
<evidence type="ECO:0000313" key="3">
    <source>
        <dbReference type="Proteomes" id="UP000228952"/>
    </source>
</evidence>
<evidence type="ECO:0000313" key="2">
    <source>
        <dbReference type="EMBL" id="PJA12238.1"/>
    </source>
</evidence>
<dbReference type="InterPro" id="IPR003646">
    <property type="entry name" value="SH3-like_bac-type"/>
</dbReference>
<dbReference type="AlphaFoldDB" id="A0A2M7W0N2"/>
<evidence type="ECO:0000259" key="1">
    <source>
        <dbReference type="Pfam" id="PF08239"/>
    </source>
</evidence>
<protein>
    <recommendedName>
        <fullName evidence="1">SH3b domain-containing protein</fullName>
    </recommendedName>
</protein>
<organism evidence="2 3">
    <name type="scientific">Candidatus Dojkabacteria bacterium CG_4_10_14_0_2_um_filter_Dojkabacteria_WS6_41_15</name>
    <dbReference type="NCBI Taxonomy" id="2014249"/>
    <lineage>
        <taxon>Bacteria</taxon>
        <taxon>Candidatus Dojkabacteria</taxon>
    </lineage>
</organism>
<gene>
    <name evidence="2" type="ORF">COX64_04925</name>
</gene>
<feature type="non-terminal residue" evidence="2">
    <location>
        <position position="1"/>
    </location>
</feature>
<dbReference type="Proteomes" id="UP000228952">
    <property type="component" value="Unassembled WGS sequence"/>
</dbReference>
<dbReference type="EMBL" id="PFQB01000121">
    <property type="protein sequence ID" value="PJA12238.1"/>
    <property type="molecule type" value="Genomic_DNA"/>
</dbReference>
<proteinExistence type="predicted"/>
<dbReference type="Gene3D" id="2.30.30.40">
    <property type="entry name" value="SH3 Domains"/>
    <property type="match status" value="1"/>
</dbReference>
<name>A0A2M7W0N2_9BACT</name>
<comment type="caution">
    <text evidence="2">The sequence shown here is derived from an EMBL/GenBank/DDBJ whole genome shotgun (WGS) entry which is preliminary data.</text>
</comment>
<feature type="domain" description="SH3b" evidence="1">
    <location>
        <begin position="222"/>
        <end position="272"/>
    </location>
</feature>
<sequence>LSCSYPDYIANIVTAGDTGYFVLGVAGTLPVKEVQEIIDKLNISRLLQGELVTTVDQKNTTIALANSKPCGTLCVGLKPSSEGISKRDYKITFSEPTYSKSVRQKELVSFSVKVKNGGEFPIYAEGDNSLFLASTVKGISSLYHSSWIAPSLIARISGLLLPGDETAIVVTMGAPLRPGKYSETLQIKMGNTRVGALIPVSFSVENDNYKLGRIVSKDGSSYANFRKTPDLRGTVLGKLDVGSYVIIKGVQDAWVNIETKDGRVGWVYRPFISERL</sequence>
<dbReference type="Pfam" id="PF08239">
    <property type="entry name" value="SH3_3"/>
    <property type="match status" value="1"/>
</dbReference>
<accession>A0A2M7W0N2</accession>